<evidence type="ECO:0000256" key="1">
    <source>
        <dbReference type="ARBA" id="ARBA00010702"/>
    </source>
</evidence>
<proteinExistence type="inferred from homology"/>
<dbReference type="SUPFAM" id="SSF101478">
    <property type="entry name" value="ADP-ribosylglycohydrolase"/>
    <property type="match status" value="1"/>
</dbReference>
<evidence type="ECO:0000256" key="2">
    <source>
        <dbReference type="ARBA" id="ARBA00022801"/>
    </source>
</evidence>
<reference evidence="3" key="1">
    <citation type="submission" date="2022-11" db="EMBL/GenBank/DDBJ databases">
        <authorList>
            <person name="Mo P."/>
        </authorList>
    </citation>
    <scope>NUCLEOTIDE SEQUENCE</scope>
    <source>
        <strain evidence="3">HUAS 11-8</strain>
    </source>
</reference>
<evidence type="ECO:0000313" key="4">
    <source>
        <dbReference type="Proteomes" id="UP001163203"/>
    </source>
</evidence>
<name>A0ABY7B625_9PSEU</name>
<dbReference type="EMBL" id="CP113836">
    <property type="protein sequence ID" value="WAL66879.1"/>
    <property type="molecule type" value="Genomic_DNA"/>
</dbReference>
<dbReference type="Proteomes" id="UP001163203">
    <property type="component" value="Chromosome"/>
</dbReference>
<keyword evidence="2" id="KW-0378">Hydrolase</keyword>
<dbReference type="InterPro" id="IPR005502">
    <property type="entry name" value="Ribosyl_crysJ1"/>
</dbReference>
<dbReference type="Gene3D" id="1.10.4080.10">
    <property type="entry name" value="ADP-ribosylation/Crystallin J1"/>
    <property type="match status" value="1"/>
</dbReference>
<organism evidence="3 4">
    <name type="scientific">Amycolatopsis cynarae</name>
    <dbReference type="NCBI Taxonomy" id="2995223"/>
    <lineage>
        <taxon>Bacteria</taxon>
        <taxon>Bacillati</taxon>
        <taxon>Actinomycetota</taxon>
        <taxon>Actinomycetes</taxon>
        <taxon>Pseudonocardiales</taxon>
        <taxon>Pseudonocardiaceae</taxon>
        <taxon>Amycolatopsis</taxon>
    </lineage>
</organism>
<comment type="similarity">
    <text evidence="1">Belongs to the ADP-ribosylglycohydrolase family.</text>
</comment>
<sequence>MAGDHWISDNDLATLKRLLEGQKKVDSGPWPLTPPVSVHRVELFIGLDSDGKRFLTRNPVEPPEDSLFAPSVGAASTTVRSPGNFLDAPGPAQPPAVPPLAEAPAVPAVTAVTAVTAAPSGPVATGPIQPHRWRGSMLAGAVADALGAPIENDTIERIRERTTPAGLVDFIPAYDGIGTITDDTQMTLFTCDAMIRANIARRTGRPSDVHQELQLSYQRWLHTQGTPWERARGPHETSERPGGWLLDHRELFHRRAPGATCFFALKEYARTGERATFTHTVNNSKGCGGVMRAAPVALWSEAPAEVFAVGAASAALTHSHPSGYLPAGAFAVIVGQLVRGGELGAAIDLARHLLRGWDGHEETVACLEQALRLAEQGPPTPEKVASLGGGNVGETALAIGVYSVLSTQDLSSAQLVAINHNGDSDSTGSIAGNIAGAIYGEQALHRAWLDRLELREVISTMADDALTEFGPSPRSDDQWLQRYAIPR</sequence>
<keyword evidence="4" id="KW-1185">Reference proteome</keyword>
<evidence type="ECO:0000313" key="3">
    <source>
        <dbReference type="EMBL" id="WAL66879.1"/>
    </source>
</evidence>
<accession>A0ABY7B625</accession>
<dbReference type="PANTHER" id="PTHR16222">
    <property type="entry name" value="ADP-RIBOSYLGLYCOHYDROLASE"/>
    <property type="match status" value="1"/>
</dbReference>
<dbReference type="InterPro" id="IPR036705">
    <property type="entry name" value="Ribosyl_crysJ1_sf"/>
</dbReference>
<protein>
    <submittedName>
        <fullName evidence="3">ADP-ribosylglycohydrolase family protein</fullName>
    </submittedName>
</protein>
<gene>
    <name evidence="3" type="ORF">ORV05_03465</name>
</gene>
<dbReference type="InterPro" id="IPR050792">
    <property type="entry name" value="ADP-ribosylglycohydrolase"/>
</dbReference>
<dbReference type="RefSeq" id="WP_268757004.1">
    <property type="nucleotide sequence ID" value="NZ_CP113836.1"/>
</dbReference>
<dbReference type="Pfam" id="PF03747">
    <property type="entry name" value="ADP_ribosyl_GH"/>
    <property type="match status" value="1"/>
</dbReference>
<dbReference type="PANTHER" id="PTHR16222:SF24">
    <property type="entry name" value="ADP-RIBOSYLHYDROLASE ARH3"/>
    <property type="match status" value="1"/>
</dbReference>